<accession>A0A1F7TYF9</accession>
<name>A0A1F7TYF9_9BACT</name>
<sequence length="178" mass="20307">MEDFGLSESLLQEQSATVRALQSETDPERRAQLHSQLRFESDRATFQVGERESTALPDEREDELKAVLERFEQFELDTVRLEIRQSFKRITDTAPEDRTTEMAVTVSNELRALFELDDEGAKSLDILAQRLNDGIGDNAEVSAIKDEVKRFKSKSENERLRKYEEAAAPAQKTEQLAA</sequence>
<evidence type="ECO:0000313" key="3">
    <source>
        <dbReference type="Proteomes" id="UP000177097"/>
    </source>
</evidence>
<proteinExistence type="predicted"/>
<reference evidence="2 3" key="1">
    <citation type="journal article" date="2016" name="Nat. Commun.">
        <title>Thousands of microbial genomes shed light on interconnected biogeochemical processes in an aquifer system.</title>
        <authorList>
            <person name="Anantharaman K."/>
            <person name="Brown C.T."/>
            <person name="Hug L.A."/>
            <person name="Sharon I."/>
            <person name="Castelle C.J."/>
            <person name="Probst A.J."/>
            <person name="Thomas B.C."/>
            <person name="Singh A."/>
            <person name="Wilkins M.J."/>
            <person name="Karaoz U."/>
            <person name="Brodie E.L."/>
            <person name="Williams K.H."/>
            <person name="Hubbard S.S."/>
            <person name="Banfield J.F."/>
        </authorList>
    </citation>
    <scope>NUCLEOTIDE SEQUENCE [LARGE SCALE GENOMIC DNA]</scope>
</reference>
<feature type="region of interest" description="Disordered" evidence="1">
    <location>
        <begin position="154"/>
        <end position="178"/>
    </location>
</feature>
<evidence type="ECO:0000256" key="1">
    <source>
        <dbReference type="SAM" id="MobiDB-lite"/>
    </source>
</evidence>
<gene>
    <name evidence="2" type="ORF">A3C17_00740</name>
</gene>
<comment type="caution">
    <text evidence="2">The sequence shown here is derived from an EMBL/GenBank/DDBJ whole genome shotgun (WGS) entry which is preliminary data.</text>
</comment>
<evidence type="ECO:0000313" key="2">
    <source>
        <dbReference type="EMBL" id="OGL71051.1"/>
    </source>
</evidence>
<dbReference type="AlphaFoldDB" id="A0A1F7TYF9"/>
<feature type="compositionally biased region" description="Basic and acidic residues" evidence="1">
    <location>
        <begin position="154"/>
        <end position="165"/>
    </location>
</feature>
<protein>
    <submittedName>
        <fullName evidence="2">Uncharacterized protein</fullName>
    </submittedName>
</protein>
<dbReference type="STRING" id="1802389.A3C17_00740"/>
<organism evidence="2 3">
    <name type="scientific">Candidatus Uhrbacteria bacterium RIFCSPHIGHO2_02_FULL_53_13</name>
    <dbReference type="NCBI Taxonomy" id="1802389"/>
    <lineage>
        <taxon>Bacteria</taxon>
        <taxon>Candidatus Uhriibacteriota</taxon>
    </lineage>
</organism>
<dbReference type="EMBL" id="MGDX01000018">
    <property type="protein sequence ID" value="OGL71051.1"/>
    <property type="molecule type" value="Genomic_DNA"/>
</dbReference>
<dbReference type="Proteomes" id="UP000177097">
    <property type="component" value="Unassembled WGS sequence"/>
</dbReference>